<keyword evidence="3" id="KW-1185">Reference proteome</keyword>
<dbReference type="InterPro" id="IPR021005">
    <property type="entry name" value="Znf_CGNR"/>
</dbReference>
<dbReference type="InterPro" id="IPR010852">
    <property type="entry name" value="ABATE"/>
</dbReference>
<reference evidence="2 3" key="1">
    <citation type="submission" date="2017-06" db="EMBL/GenBank/DDBJ databases">
        <authorList>
            <person name="Kim H.J."/>
            <person name="Triplett B.A."/>
        </authorList>
    </citation>
    <scope>NUCLEOTIDE SEQUENCE [LARGE SCALE GENOMIC DNA]</scope>
    <source>
        <strain evidence="2 3">CGMCC 4.2132</strain>
    </source>
</reference>
<protein>
    <submittedName>
        <fullName evidence="2">Conserved protein containing a Zn-ribbon-like motif, possibly RNA-binding</fullName>
    </submittedName>
</protein>
<evidence type="ECO:0000313" key="3">
    <source>
        <dbReference type="Proteomes" id="UP000198282"/>
    </source>
</evidence>
<dbReference type="EMBL" id="FZOD01000005">
    <property type="protein sequence ID" value="SNS15255.1"/>
    <property type="molecule type" value="Genomic_DNA"/>
</dbReference>
<dbReference type="AlphaFoldDB" id="A0A239C4S1"/>
<gene>
    <name evidence="2" type="ORF">SAMN05216276_100511</name>
</gene>
<dbReference type="Proteomes" id="UP000198282">
    <property type="component" value="Unassembled WGS sequence"/>
</dbReference>
<dbReference type="Pfam" id="PF07336">
    <property type="entry name" value="ABATE"/>
    <property type="match status" value="1"/>
</dbReference>
<dbReference type="Pfam" id="PF11706">
    <property type="entry name" value="zf-CGNR"/>
    <property type="match status" value="1"/>
</dbReference>
<accession>A0A239C4S1</accession>
<dbReference type="RefSeq" id="WP_218825146.1">
    <property type="nucleotide sequence ID" value="NZ_FZOD01000005.1"/>
</dbReference>
<dbReference type="InterPro" id="IPR023286">
    <property type="entry name" value="ABATE_dom_sf"/>
</dbReference>
<evidence type="ECO:0000313" key="2">
    <source>
        <dbReference type="EMBL" id="SNS15255.1"/>
    </source>
</evidence>
<evidence type="ECO:0000259" key="1">
    <source>
        <dbReference type="Pfam" id="PF11706"/>
    </source>
</evidence>
<dbReference type="Gene3D" id="1.10.3300.10">
    <property type="entry name" value="Jann2411-like domain"/>
    <property type="match status" value="1"/>
</dbReference>
<name>A0A239C4S1_9ACTN</name>
<dbReference type="PANTHER" id="PTHR35525">
    <property type="entry name" value="BLL6575 PROTEIN"/>
    <property type="match status" value="1"/>
</dbReference>
<dbReference type="SUPFAM" id="SSF160904">
    <property type="entry name" value="Jann2411-like"/>
    <property type="match status" value="1"/>
</dbReference>
<dbReference type="PANTHER" id="PTHR35525:SF3">
    <property type="entry name" value="BLL6575 PROTEIN"/>
    <property type="match status" value="1"/>
</dbReference>
<sequence>MKHVFLSGDPALDFAATLRSRRGVPFEMFTSPESLDSWFRESGVVDGNIGCRPSDVEEAVAVREAIYSLVIAKVTNDLYDEGALSLVNRAARTPPAIPQLTLTGRRTEATPAQALSSVARHAIEILSGPEVPLLKECANPECTRVYVDRSRGTRREWCGMDPCGNKMKAAAYRARKRGDQPRPDTTN</sequence>
<proteinExistence type="predicted"/>
<feature type="domain" description="Zinc finger CGNR" evidence="1">
    <location>
        <begin position="134"/>
        <end position="176"/>
    </location>
</feature>
<organism evidence="2 3">
    <name type="scientific">Streptosporangium subroseum</name>
    <dbReference type="NCBI Taxonomy" id="106412"/>
    <lineage>
        <taxon>Bacteria</taxon>
        <taxon>Bacillati</taxon>
        <taxon>Actinomycetota</taxon>
        <taxon>Actinomycetes</taxon>
        <taxon>Streptosporangiales</taxon>
        <taxon>Streptosporangiaceae</taxon>
        <taxon>Streptosporangium</taxon>
    </lineage>
</organism>